<dbReference type="EMBL" id="JACBNQ010000014">
    <property type="protein sequence ID" value="NYB74864.1"/>
    <property type="molecule type" value="Genomic_DNA"/>
</dbReference>
<feature type="transmembrane region" description="Helical" evidence="1">
    <location>
        <begin position="5"/>
        <end position="23"/>
    </location>
</feature>
<comment type="caution">
    <text evidence="2">The sequence shown here is derived from an EMBL/GenBank/DDBJ whole genome shotgun (WGS) entry which is preliminary data.</text>
</comment>
<dbReference type="Proteomes" id="UP000611629">
    <property type="component" value="Unassembled WGS sequence"/>
</dbReference>
<keyword evidence="1" id="KW-1133">Transmembrane helix</keyword>
<dbReference type="AlphaFoldDB" id="A0A974BKA5"/>
<evidence type="ECO:0000256" key="1">
    <source>
        <dbReference type="SAM" id="Phobius"/>
    </source>
</evidence>
<reference evidence="2" key="1">
    <citation type="submission" date="2020-07" db="EMBL/GenBank/DDBJ databases">
        <title>Genomic analysis of a strain of Sedimentibacter Hydroxybenzoicus DSM7310.</title>
        <authorList>
            <person name="Ma S."/>
        </authorList>
    </citation>
    <scope>NUCLEOTIDE SEQUENCE</scope>
    <source>
        <strain evidence="2">DSM 7310</strain>
    </source>
</reference>
<name>A0A974BKA5_SEDHY</name>
<evidence type="ECO:0000313" key="2">
    <source>
        <dbReference type="EMBL" id="NYB74864.1"/>
    </source>
</evidence>
<protein>
    <submittedName>
        <fullName evidence="2">Uncharacterized protein</fullName>
    </submittedName>
</protein>
<evidence type="ECO:0000313" key="3">
    <source>
        <dbReference type="Proteomes" id="UP000611629"/>
    </source>
</evidence>
<proteinExistence type="predicted"/>
<keyword evidence="1" id="KW-0812">Transmembrane</keyword>
<gene>
    <name evidence="2" type="ORF">HZF24_12020</name>
</gene>
<keyword evidence="3" id="KW-1185">Reference proteome</keyword>
<dbReference type="RefSeq" id="WP_179238572.1">
    <property type="nucleotide sequence ID" value="NZ_JACBNQ010000014.1"/>
</dbReference>
<keyword evidence="1" id="KW-0472">Membrane</keyword>
<organism evidence="2 3">
    <name type="scientific">Sedimentibacter hydroxybenzoicus DSM 7310</name>
    <dbReference type="NCBI Taxonomy" id="1123245"/>
    <lineage>
        <taxon>Bacteria</taxon>
        <taxon>Bacillati</taxon>
        <taxon>Bacillota</taxon>
        <taxon>Tissierellia</taxon>
        <taxon>Sedimentibacter</taxon>
    </lineage>
</organism>
<feature type="transmembrane region" description="Helical" evidence="1">
    <location>
        <begin position="29"/>
        <end position="50"/>
    </location>
</feature>
<sequence>MIKLFIIPIIFMIVAYFTAPLIGPEVEGAATFFLVAIGAGLGVLLNQFIFPKKSKSKNDNT</sequence>
<accession>A0A974BKA5</accession>